<dbReference type="InterPro" id="IPR048065">
    <property type="entry name" value="ATG26_PH_GRAM2"/>
</dbReference>
<evidence type="ECO:0000256" key="7">
    <source>
        <dbReference type="ARBA" id="ARBA00022516"/>
    </source>
</evidence>
<feature type="compositionally biased region" description="Polar residues" evidence="18">
    <location>
        <begin position="17"/>
        <end position="50"/>
    </location>
</feature>
<evidence type="ECO:0000256" key="10">
    <source>
        <dbReference type="ARBA" id="ARBA00023011"/>
    </source>
</evidence>
<name>A0A1E3PTE4_9ASCO</name>
<dbReference type="InterPro" id="IPR011993">
    <property type="entry name" value="PH-like_dom_sf"/>
</dbReference>
<evidence type="ECO:0000313" key="21">
    <source>
        <dbReference type="Proteomes" id="UP000095009"/>
    </source>
</evidence>
<organism evidence="20 21">
    <name type="scientific">Nadsonia fulvescens var. elongata DSM 6958</name>
    <dbReference type="NCBI Taxonomy" id="857566"/>
    <lineage>
        <taxon>Eukaryota</taxon>
        <taxon>Fungi</taxon>
        <taxon>Dikarya</taxon>
        <taxon>Ascomycota</taxon>
        <taxon>Saccharomycotina</taxon>
        <taxon>Dipodascomycetes</taxon>
        <taxon>Dipodascales</taxon>
        <taxon>Dipodascales incertae sedis</taxon>
        <taxon>Nadsonia</taxon>
    </lineage>
</organism>
<dbReference type="GO" id="GO:0005737">
    <property type="term" value="C:cytoplasm"/>
    <property type="evidence" value="ECO:0007669"/>
    <property type="project" value="UniProtKB-SubCell"/>
</dbReference>
<feature type="region of interest" description="Disordered" evidence="18">
    <location>
        <begin position="16"/>
        <end position="55"/>
    </location>
</feature>
<feature type="region of interest" description="Disordered" evidence="18">
    <location>
        <begin position="78"/>
        <end position="99"/>
    </location>
</feature>
<dbReference type="InterPro" id="IPR050426">
    <property type="entry name" value="Glycosyltransferase_28"/>
</dbReference>
<keyword evidence="7" id="KW-0444">Lipid biosynthesis</keyword>
<comment type="subcellular location">
    <subcellularLocation>
        <location evidence="2">Cytoplasm</location>
    </subcellularLocation>
    <subcellularLocation>
        <location evidence="1">Membrane</location>
        <topology evidence="1">Peripheral membrane protein</topology>
    </subcellularLocation>
</comment>
<feature type="domain" description="PH" evidence="19">
    <location>
        <begin position="358"/>
        <end position="459"/>
    </location>
</feature>
<dbReference type="GO" id="GO:0016020">
    <property type="term" value="C:membrane"/>
    <property type="evidence" value="ECO:0007669"/>
    <property type="project" value="UniProtKB-SubCell"/>
</dbReference>
<dbReference type="EC" id="2.4.1.173" evidence="4"/>
<dbReference type="PANTHER" id="PTHR48050:SF25">
    <property type="entry name" value="STEROL 3-BETA-GLUCOSYLTRANSFERASE"/>
    <property type="match status" value="1"/>
</dbReference>
<evidence type="ECO:0000256" key="13">
    <source>
        <dbReference type="ARBA" id="ARBA00023166"/>
    </source>
</evidence>
<evidence type="ECO:0000256" key="16">
    <source>
        <dbReference type="ARBA" id="ARBA00047886"/>
    </source>
</evidence>
<evidence type="ECO:0000256" key="2">
    <source>
        <dbReference type="ARBA" id="ARBA00004496"/>
    </source>
</evidence>
<dbReference type="InterPro" id="IPR001849">
    <property type="entry name" value="PH_domain"/>
</dbReference>
<evidence type="ECO:0000256" key="1">
    <source>
        <dbReference type="ARBA" id="ARBA00004170"/>
    </source>
</evidence>
<evidence type="ECO:0000259" key="19">
    <source>
        <dbReference type="PROSITE" id="PS50003"/>
    </source>
</evidence>
<feature type="compositionally biased region" description="Acidic residues" evidence="18">
    <location>
        <begin position="165"/>
        <end position="180"/>
    </location>
</feature>
<dbReference type="SMART" id="SM00568">
    <property type="entry name" value="GRAM"/>
    <property type="match status" value="2"/>
</dbReference>
<dbReference type="Pfam" id="PF02893">
    <property type="entry name" value="GRAM"/>
    <property type="match status" value="1"/>
</dbReference>
<keyword evidence="6" id="KW-0963">Cytoplasm</keyword>
<dbReference type="EMBL" id="KV454406">
    <property type="protein sequence ID" value="ODQ68558.1"/>
    <property type="molecule type" value="Genomic_DNA"/>
</dbReference>
<dbReference type="Proteomes" id="UP000095009">
    <property type="component" value="Unassembled WGS sequence"/>
</dbReference>
<evidence type="ECO:0000256" key="15">
    <source>
        <dbReference type="ARBA" id="ARBA00029843"/>
    </source>
</evidence>
<reference evidence="20 21" key="1">
    <citation type="journal article" date="2016" name="Proc. Natl. Acad. Sci. U.S.A.">
        <title>Comparative genomics of biotechnologically important yeasts.</title>
        <authorList>
            <person name="Riley R."/>
            <person name="Haridas S."/>
            <person name="Wolfe K.H."/>
            <person name="Lopes M.R."/>
            <person name="Hittinger C.T."/>
            <person name="Goeker M."/>
            <person name="Salamov A.A."/>
            <person name="Wisecaver J.H."/>
            <person name="Long T.M."/>
            <person name="Calvey C.H."/>
            <person name="Aerts A.L."/>
            <person name="Barry K.W."/>
            <person name="Choi C."/>
            <person name="Clum A."/>
            <person name="Coughlan A.Y."/>
            <person name="Deshpande S."/>
            <person name="Douglass A.P."/>
            <person name="Hanson S.J."/>
            <person name="Klenk H.-P."/>
            <person name="LaButti K.M."/>
            <person name="Lapidus A."/>
            <person name="Lindquist E.A."/>
            <person name="Lipzen A.M."/>
            <person name="Meier-Kolthoff J.P."/>
            <person name="Ohm R.A."/>
            <person name="Otillar R.P."/>
            <person name="Pangilinan J.L."/>
            <person name="Peng Y."/>
            <person name="Rokas A."/>
            <person name="Rosa C.A."/>
            <person name="Scheuner C."/>
            <person name="Sibirny A.A."/>
            <person name="Slot J.C."/>
            <person name="Stielow J.B."/>
            <person name="Sun H."/>
            <person name="Kurtzman C.P."/>
            <person name="Blackwell M."/>
            <person name="Grigoriev I.V."/>
            <person name="Jeffries T.W."/>
        </authorList>
    </citation>
    <scope>NUCLEOTIDE SEQUENCE [LARGE SCALE GENOMIC DNA]</scope>
    <source>
        <strain evidence="20 21">DSM 6958</strain>
    </source>
</reference>
<keyword evidence="14" id="KW-0753">Steroid metabolism</keyword>
<dbReference type="SUPFAM" id="SSF53756">
    <property type="entry name" value="UDP-Glycosyltransferase/glycogen phosphorylase"/>
    <property type="match status" value="1"/>
</dbReference>
<evidence type="ECO:0000313" key="20">
    <source>
        <dbReference type="EMBL" id="ODQ68558.1"/>
    </source>
</evidence>
<dbReference type="GO" id="GO:0016126">
    <property type="term" value="P:sterol biosynthetic process"/>
    <property type="evidence" value="ECO:0007669"/>
    <property type="project" value="UniProtKB-KW"/>
</dbReference>
<evidence type="ECO:0000256" key="3">
    <source>
        <dbReference type="ARBA" id="ARBA00006962"/>
    </source>
</evidence>
<dbReference type="InterPro" id="IPR004182">
    <property type="entry name" value="GRAM"/>
</dbReference>
<dbReference type="GO" id="GO:0016906">
    <property type="term" value="F:sterol 3-beta-glucosyltransferase activity"/>
    <property type="evidence" value="ECO:0007669"/>
    <property type="project" value="UniProtKB-EC"/>
</dbReference>
<keyword evidence="9" id="KW-0752">Steroid biosynthesis</keyword>
<comment type="similarity">
    <text evidence="3">Belongs to the glycosyltransferase 28 family.</text>
</comment>
<dbReference type="CDD" id="cd13215">
    <property type="entry name" value="PH-GRAM1_AGT26"/>
    <property type="match status" value="1"/>
</dbReference>
<feature type="non-terminal residue" evidence="20">
    <location>
        <position position="1129"/>
    </location>
</feature>
<evidence type="ECO:0000256" key="14">
    <source>
        <dbReference type="ARBA" id="ARBA00023221"/>
    </source>
</evidence>
<dbReference type="AlphaFoldDB" id="A0A1E3PTE4"/>
<feature type="compositionally biased region" description="Basic and acidic residues" evidence="18">
    <location>
        <begin position="183"/>
        <end position="197"/>
    </location>
</feature>
<evidence type="ECO:0000256" key="5">
    <source>
        <dbReference type="ARBA" id="ARBA00017894"/>
    </source>
</evidence>
<dbReference type="Pfam" id="PF00169">
    <property type="entry name" value="PH"/>
    <property type="match status" value="1"/>
</dbReference>
<dbReference type="FunFam" id="2.30.29.30:FF:000391">
    <property type="entry name" value="Sterol 3-beta-glucosyltransferase"/>
    <property type="match status" value="1"/>
</dbReference>
<dbReference type="Gene3D" id="3.40.50.2000">
    <property type="entry name" value="Glycogen Phosphorylase B"/>
    <property type="match status" value="1"/>
</dbReference>
<sequence length="1129" mass="128477">MLEKLQAEILDVLPSGLTHSNELGSTQTPVTQTDPVDNTVTDENTHNSENIPEFSGEVRNQILDQVHEKLPDQVQAKVDDQLPNQLPDPLESKSKHRKSISLPNPLDVVKRKVNIPKFKLDNVRRTNEEDDDDDEMDIAAQPNGIAQSIFSIFAANSKSKAAGLDEFEGEDEGEDYEDTSSTDQDKYETKPYDEKKLRAASSHTNDEVVLATKLTQELHLEIDLPHKIIPDNKLGNIEKPKHTEDKDSDDGVVNRPLSENSRNIKRLVSFLHEKLAETESTSQSMLTNKIYKSKTEKADRDHVVETKLRELIDLDDDDELVSDYTCWLWRNILLQGYFYITKKKLCFLSYLPRKDTGAIIHSGSLNKKARKTSLYNKFWCILKNDSFSYYNNATDLYFPEGTIDLRYALNASLEPLEANDSTAESTSFVIICEGKSYSFKADTHRVAAQWVKAIQKEIFRSHNEGDRVKIIIPYENIIDIEKSQVFEFAETFKFKVIESDETYALDEYLFSFFKNGKLVMETVHSIMSAKDLVLDDPFDDLLSQEERSKSLQRIYDSTRDLSPSPTRSKEETKKPFSQPLKVPRFINKRKSNTPVKNETDLKGSDNSGLLKVVSEPIKRSGSFSSLKRILPRRPRQISPPSPSTSKEPTKPRASKLENNSRTIDPDVTAEVLNNTAEKPTDPSNDSIDSYSCEILPSFVDSPHSSPPPNDKSWADYAKRIGKVPFKVPILHKVTEMWVGGARHFDGDDNENHFGTSSREKILSVQDKNTGNQRFRNHFALGDSETLKATYFCYLYRGIPVYGKVYVSRNYLCFRSLLPGTKTKMILPLRDIENVTKENGFKFGYSGLVVVIHGHEEVFFEFSSANNRDDCEMVCLQHLDELHKQPSTVADESSAMLSSNMAKLCSFEDALKNELAMDLPPVIISDDLTESIKHFSIPVRKFHFTMFTIGSRGDIQPYISLAKGLLAEGHKVRIATHAEFQPWIEKYGIEFREVAGDPSELMKIMVEHGMFSMSFLREASSKFRTWIDELLLTSWEACQGTDILIESPSAMAGIHIAEALNIPYFRAFTMPWSRTRAYPHSFIVPDQKMGGSYNYLTYVMFDNVFWKGIAGQVNRWRKKTLHLPATNLEL</sequence>
<evidence type="ECO:0000256" key="12">
    <source>
        <dbReference type="ARBA" id="ARBA00023136"/>
    </source>
</evidence>
<comment type="catalytic activity">
    <reaction evidence="17">
        <text>a sterol + UDP-alpha-D-glucose = a sterol 3-beta-D-glucoside + UDP + H(+)</text>
        <dbReference type="Rhea" id="RHEA:22724"/>
        <dbReference type="ChEBI" id="CHEBI:15378"/>
        <dbReference type="ChEBI" id="CHEBI:15889"/>
        <dbReference type="ChEBI" id="CHEBI:37424"/>
        <dbReference type="ChEBI" id="CHEBI:58223"/>
        <dbReference type="ChEBI" id="CHEBI:58885"/>
        <dbReference type="EC" id="2.4.1.173"/>
    </reaction>
    <physiologicalReaction direction="left-to-right" evidence="17">
        <dbReference type="Rhea" id="RHEA:22725"/>
    </physiologicalReaction>
</comment>
<evidence type="ECO:0000256" key="4">
    <source>
        <dbReference type="ARBA" id="ARBA00012650"/>
    </source>
</evidence>
<feature type="region of interest" description="Disordered" evidence="18">
    <location>
        <begin position="230"/>
        <end position="257"/>
    </location>
</feature>
<dbReference type="SUPFAM" id="SSF50729">
    <property type="entry name" value="PH domain-like"/>
    <property type="match status" value="1"/>
</dbReference>
<feature type="region of interest" description="Disordered" evidence="18">
    <location>
        <begin position="623"/>
        <end position="668"/>
    </location>
</feature>
<dbReference type="SMART" id="SM00233">
    <property type="entry name" value="PH"/>
    <property type="match status" value="1"/>
</dbReference>
<dbReference type="CDD" id="cd03784">
    <property type="entry name" value="GT1_Gtf-like"/>
    <property type="match status" value="1"/>
</dbReference>
<comment type="catalytic activity">
    <reaction evidence="16">
        <text>ergosterol + UDP-alpha-D-glucose = ergosteryl 3-beta-D-glucoside + UDP + H(+)</text>
        <dbReference type="Rhea" id="RHEA:61836"/>
        <dbReference type="ChEBI" id="CHEBI:15378"/>
        <dbReference type="ChEBI" id="CHEBI:16933"/>
        <dbReference type="ChEBI" id="CHEBI:52973"/>
        <dbReference type="ChEBI" id="CHEBI:58223"/>
        <dbReference type="ChEBI" id="CHEBI:58885"/>
    </reaction>
    <physiologicalReaction direction="left-to-right" evidence="16">
        <dbReference type="Rhea" id="RHEA:61837"/>
    </physiologicalReaction>
</comment>
<keyword evidence="10" id="KW-0756">Sterol biosynthesis</keyword>
<protein>
    <recommendedName>
        <fullName evidence="5">Sterol 3-beta-glucosyltransferase</fullName>
        <ecNumber evidence="4">2.4.1.173</ecNumber>
    </recommendedName>
    <alternativeName>
        <fullName evidence="15">Autophagy-related protein 26</fullName>
    </alternativeName>
</protein>
<evidence type="ECO:0000256" key="8">
    <source>
        <dbReference type="ARBA" id="ARBA00022679"/>
    </source>
</evidence>
<dbReference type="FunFam" id="3.40.50.2000:FF:000029">
    <property type="entry name" value="Sterol 3-beta-glucosyltransferase"/>
    <property type="match status" value="1"/>
</dbReference>
<dbReference type="InterPro" id="IPR048066">
    <property type="entry name" value="ATG26_PH_GRAM1"/>
</dbReference>
<dbReference type="STRING" id="857566.A0A1E3PTE4"/>
<feature type="compositionally biased region" description="Basic and acidic residues" evidence="18">
    <location>
        <begin position="230"/>
        <end position="245"/>
    </location>
</feature>
<evidence type="ECO:0000256" key="17">
    <source>
        <dbReference type="ARBA" id="ARBA00049453"/>
    </source>
</evidence>
<proteinExistence type="inferred from homology"/>
<evidence type="ECO:0000256" key="11">
    <source>
        <dbReference type="ARBA" id="ARBA00023098"/>
    </source>
</evidence>
<dbReference type="Pfam" id="PF03033">
    <property type="entry name" value="Glyco_transf_28"/>
    <property type="match status" value="1"/>
</dbReference>
<keyword evidence="12" id="KW-0472">Membrane</keyword>
<dbReference type="PANTHER" id="PTHR48050">
    <property type="entry name" value="STEROL 3-BETA-GLUCOSYLTRANSFERASE"/>
    <property type="match status" value="1"/>
</dbReference>
<dbReference type="PROSITE" id="PS50003">
    <property type="entry name" value="PH_DOMAIN"/>
    <property type="match status" value="1"/>
</dbReference>
<dbReference type="InterPro" id="IPR002213">
    <property type="entry name" value="UDP_glucos_trans"/>
</dbReference>
<dbReference type="OrthoDB" id="10261837at2759"/>
<keyword evidence="8" id="KW-0808">Transferase</keyword>
<feature type="region of interest" description="Disordered" evidence="18">
    <location>
        <begin position="165"/>
        <end position="201"/>
    </location>
</feature>
<evidence type="ECO:0000256" key="9">
    <source>
        <dbReference type="ARBA" id="ARBA00022955"/>
    </source>
</evidence>
<feature type="region of interest" description="Disordered" evidence="18">
    <location>
        <begin position="552"/>
        <end position="607"/>
    </location>
</feature>
<keyword evidence="21" id="KW-1185">Reference proteome</keyword>
<dbReference type="Gene3D" id="2.30.29.30">
    <property type="entry name" value="Pleckstrin-homology domain (PH domain)/Phosphotyrosine-binding domain (PTB)"/>
    <property type="match status" value="2"/>
</dbReference>
<dbReference type="GO" id="GO:0005975">
    <property type="term" value="P:carbohydrate metabolic process"/>
    <property type="evidence" value="ECO:0007669"/>
    <property type="project" value="InterPro"/>
</dbReference>
<evidence type="ECO:0000256" key="6">
    <source>
        <dbReference type="ARBA" id="ARBA00022490"/>
    </source>
</evidence>
<keyword evidence="11" id="KW-0443">Lipid metabolism</keyword>
<keyword evidence="13" id="KW-1207">Sterol metabolism</keyword>
<accession>A0A1E3PTE4</accession>
<dbReference type="FunFam" id="2.30.29.30:FF:000303">
    <property type="entry name" value="Sterol 3-beta-glucosyltransferase"/>
    <property type="match status" value="1"/>
</dbReference>
<evidence type="ECO:0000256" key="18">
    <source>
        <dbReference type="SAM" id="MobiDB-lite"/>
    </source>
</evidence>
<dbReference type="InterPro" id="IPR004276">
    <property type="entry name" value="GlycoTrans_28_N"/>
</dbReference>
<dbReference type="CDD" id="cd13216">
    <property type="entry name" value="PH-GRAM2_AGT26"/>
    <property type="match status" value="1"/>
</dbReference>
<gene>
    <name evidence="20" type="ORF">NADFUDRAFT_81477</name>
</gene>